<feature type="region of interest" description="Disordered" evidence="1">
    <location>
        <begin position="352"/>
        <end position="371"/>
    </location>
</feature>
<gene>
    <name evidence="2" type="ORF">Goari_015317</name>
</gene>
<accession>A0A7J8XKM2</accession>
<comment type="caution">
    <text evidence="2">The sequence shown here is derived from an EMBL/GenBank/DDBJ whole genome shotgun (WGS) entry which is preliminary data.</text>
</comment>
<evidence type="ECO:0000313" key="2">
    <source>
        <dbReference type="EMBL" id="MBA0687815.1"/>
    </source>
</evidence>
<reference evidence="2 3" key="1">
    <citation type="journal article" date="2019" name="Genome Biol. Evol.">
        <title>Insights into the evolution of the New World diploid cottons (Gossypium, subgenus Houzingenia) based on genome sequencing.</title>
        <authorList>
            <person name="Grover C.E."/>
            <person name="Arick M.A. 2nd"/>
            <person name="Thrash A."/>
            <person name="Conover J.L."/>
            <person name="Sanders W.S."/>
            <person name="Peterson D.G."/>
            <person name="Frelichowski J.E."/>
            <person name="Scheffler J.A."/>
            <person name="Scheffler B.E."/>
            <person name="Wendel J.F."/>
        </authorList>
    </citation>
    <scope>NUCLEOTIDE SEQUENCE [LARGE SCALE GENOMIC DNA]</scope>
    <source>
        <strain evidence="2">185</strain>
        <tissue evidence="2">Leaf</tissue>
    </source>
</reference>
<sequence>METDRKSHSMKKLDDVKCQRVDQPVVPGLDDEVTEVEHLLAEPKIEHVSVDEILCFGNENIEKHLKMEDFSCAFDYGWKISSGSTLTVCLYYFAGDLLSACYLRILACGMMGGLDSIRGQGGDDLKLEVLDGLLDEVDEVDDIDAAHDLSGACEDFLLDIEFPEKLSELDCGPREGSTLCNSSSESHSPGFSGRSNSVSGISESSIATVRESNSENGGLGKRVDCNLRHNFRRKHGCQGPVMDVGRSSIEHVQDLDESDDEKPLVSLISSNQKVKSSVKVTKGDTLLRQKRLRKPTRRYIEEFSRNSTMEESKSHKIQPQEEFRQVPSESQPQRGRPKKIVLKSELESDYELSASESEDGRKRTKRSKTACDRRKHQKMWTLVEVTKLVDGIAKYGVGRWTNIKKLLFASSTYRTPVDLRVPPATVSSCFLKNSNTFLNTNVFLQDKWRNLLRSSSAQENNRREVSFRVFLHFHFHLLFQLNPNVHCRLRIIQSMPYVPYQSPWFVASVNWQPFIHTRRFHLSIMFLRPNNRQLKALRFTTMHETYVGSKRSLKKAFCVNSSLACNSPFNTDLHILMLFKSLGN</sequence>
<dbReference type="PANTHER" id="PTHR47122:SF5">
    <property type="entry name" value="TRF-LIKE 8"/>
    <property type="match status" value="1"/>
</dbReference>
<feature type="compositionally biased region" description="Basic residues" evidence="1">
    <location>
        <begin position="362"/>
        <end position="371"/>
    </location>
</feature>
<dbReference type="Gene3D" id="1.10.246.220">
    <property type="match status" value="1"/>
</dbReference>
<feature type="region of interest" description="Disordered" evidence="1">
    <location>
        <begin position="286"/>
        <end position="341"/>
    </location>
</feature>
<evidence type="ECO:0000256" key="1">
    <source>
        <dbReference type="SAM" id="MobiDB-lite"/>
    </source>
</evidence>
<protein>
    <submittedName>
        <fullName evidence="2">Uncharacterized protein</fullName>
    </submittedName>
</protein>
<dbReference type="SUPFAM" id="SSF46689">
    <property type="entry name" value="Homeodomain-like"/>
    <property type="match status" value="1"/>
</dbReference>
<dbReference type="Proteomes" id="UP000593577">
    <property type="component" value="Unassembled WGS sequence"/>
</dbReference>
<feature type="compositionally biased region" description="Low complexity" evidence="1">
    <location>
        <begin position="182"/>
        <end position="206"/>
    </location>
</feature>
<dbReference type="InterPro" id="IPR009057">
    <property type="entry name" value="Homeodomain-like_sf"/>
</dbReference>
<name>A0A7J8XKM2_GOSAI</name>
<proteinExistence type="predicted"/>
<organism evidence="2 3">
    <name type="scientific">Gossypium aridum</name>
    <name type="common">American cotton</name>
    <name type="synonym">Erioxylum aridum</name>
    <dbReference type="NCBI Taxonomy" id="34290"/>
    <lineage>
        <taxon>Eukaryota</taxon>
        <taxon>Viridiplantae</taxon>
        <taxon>Streptophyta</taxon>
        <taxon>Embryophyta</taxon>
        <taxon>Tracheophyta</taxon>
        <taxon>Spermatophyta</taxon>
        <taxon>Magnoliopsida</taxon>
        <taxon>eudicotyledons</taxon>
        <taxon>Gunneridae</taxon>
        <taxon>Pentapetalae</taxon>
        <taxon>rosids</taxon>
        <taxon>malvids</taxon>
        <taxon>Malvales</taxon>
        <taxon>Malvaceae</taxon>
        <taxon>Malvoideae</taxon>
        <taxon>Gossypium</taxon>
    </lineage>
</organism>
<dbReference type="EMBL" id="JABFAA010000007">
    <property type="protein sequence ID" value="MBA0687815.1"/>
    <property type="molecule type" value="Genomic_DNA"/>
</dbReference>
<feature type="compositionally biased region" description="Basic residues" evidence="1">
    <location>
        <begin position="288"/>
        <end position="297"/>
    </location>
</feature>
<dbReference type="AlphaFoldDB" id="A0A7J8XKM2"/>
<dbReference type="CDD" id="cd11660">
    <property type="entry name" value="SANT_TRF"/>
    <property type="match status" value="1"/>
</dbReference>
<feature type="region of interest" description="Disordered" evidence="1">
    <location>
        <begin position="178"/>
        <end position="221"/>
    </location>
</feature>
<evidence type="ECO:0000313" key="3">
    <source>
        <dbReference type="Proteomes" id="UP000593577"/>
    </source>
</evidence>
<dbReference type="PANTHER" id="PTHR47122">
    <property type="entry name" value="MYB-LIKE DNA-BINDING DOMAIN CONTAINING PROTEIN, EXPRESSED"/>
    <property type="match status" value="1"/>
</dbReference>
<feature type="compositionally biased region" description="Basic and acidic residues" evidence="1">
    <location>
        <begin position="298"/>
        <end position="324"/>
    </location>
</feature>
<keyword evidence="3" id="KW-1185">Reference proteome</keyword>